<dbReference type="EMBL" id="VULZ01000001">
    <property type="protein sequence ID" value="MSS13630.1"/>
    <property type="molecule type" value="Genomic_DNA"/>
</dbReference>
<protein>
    <submittedName>
        <fullName evidence="1">Uncharacterized protein</fullName>
    </submittedName>
</protein>
<reference evidence="1 2" key="1">
    <citation type="submission" date="2019-08" db="EMBL/GenBank/DDBJ databases">
        <title>In-depth cultivation of the pig gut microbiome towards novel bacterial diversity and tailored functional studies.</title>
        <authorList>
            <person name="Wylensek D."/>
            <person name="Hitch T.C.A."/>
            <person name="Clavel T."/>
        </authorList>
    </citation>
    <scope>NUCLEOTIDE SEQUENCE [LARGE SCALE GENOMIC DNA]</scope>
    <source>
        <strain evidence="1 2">Oil+RF-744-WCA-WT-11</strain>
    </source>
</reference>
<name>A0A6L5X055_9FIRM</name>
<evidence type="ECO:0000313" key="1">
    <source>
        <dbReference type="EMBL" id="MSS13630.1"/>
    </source>
</evidence>
<comment type="caution">
    <text evidence="1">The sequence shown here is derived from an EMBL/GenBank/DDBJ whole genome shotgun (WGS) entry which is preliminary data.</text>
</comment>
<accession>A0A6L5X055</accession>
<keyword evidence="2" id="KW-1185">Reference proteome</keyword>
<sequence>MAENSIRSMILREARNLMPDIYSMKVVSVKPLEMVTSGDAPIHVTDESLIVPSRLRSQLTIGAYFYALSIQDTNTYYVLDAE</sequence>
<dbReference type="RefSeq" id="WP_154521813.1">
    <property type="nucleotide sequence ID" value="NZ_JAXFDQ010000013.1"/>
</dbReference>
<gene>
    <name evidence="1" type="ORF">FYJ35_00950</name>
</gene>
<organism evidence="1 2">
    <name type="scientific">Porcincola intestinalis</name>
    <dbReference type="NCBI Taxonomy" id="2606632"/>
    <lineage>
        <taxon>Bacteria</taxon>
        <taxon>Bacillati</taxon>
        <taxon>Bacillota</taxon>
        <taxon>Clostridia</taxon>
        <taxon>Lachnospirales</taxon>
        <taxon>Lachnospiraceae</taxon>
        <taxon>Porcincola</taxon>
    </lineage>
</organism>
<proteinExistence type="predicted"/>
<dbReference type="AlphaFoldDB" id="A0A6L5X055"/>
<dbReference type="Proteomes" id="UP000481852">
    <property type="component" value="Unassembled WGS sequence"/>
</dbReference>
<evidence type="ECO:0000313" key="2">
    <source>
        <dbReference type="Proteomes" id="UP000481852"/>
    </source>
</evidence>